<evidence type="ECO:0000313" key="2">
    <source>
        <dbReference type="Proteomes" id="UP001152320"/>
    </source>
</evidence>
<dbReference type="EMBL" id="JAIZAY010000006">
    <property type="protein sequence ID" value="KAJ8039731.1"/>
    <property type="molecule type" value="Genomic_DNA"/>
</dbReference>
<proteinExistence type="predicted"/>
<dbReference type="AlphaFoldDB" id="A0A9Q1C6Q5"/>
<dbReference type="OrthoDB" id="418169at2759"/>
<name>A0A9Q1C6Q5_HOLLE</name>
<evidence type="ECO:0000313" key="1">
    <source>
        <dbReference type="EMBL" id="KAJ8039731.1"/>
    </source>
</evidence>
<protein>
    <submittedName>
        <fullName evidence="1">Uncharacterized protein</fullName>
    </submittedName>
</protein>
<keyword evidence="2" id="KW-1185">Reference proteome</keyword>
<sequence>MNVAKDFDKVYGKTIAFTDYPMSFDWGCALLGSQISFCQVLNNVRCELTTFGGDVCALISTSSGERSPTNMKIVNMTGTFRDMFPYLAEAVPSESFEAETINREHSSGIKYSCLYP</sequence>
<dbReference type="Proteomes" id="UP001152320">
    <property type="component" value="Chromosome 6"/>
</dbReference>
<organism evidence="1 2">
    <name type="scientific">Holothuria leucospilota</name>
    <name type="common">Black long sea cucumber</name>
    <name type="synonym">Mertensiothuria leucospilota</name>
    <dbReference type="NCBI Taxonomy" id="206669"/>
    <lineage>
        <taxon>Eukaryota</taxon>
        <taxon>Metazoa</taxon>
        <taxon>Echinodermata</taxon>
        <taxon>Eleutherozoa</taxon>
        <taxon>Echinozoa</taxon>
        <taxon>Holothuroidea</taxon>
        <taxon>Aspidochirotacea</taxon>
        <taxon>Aspidochirotida</taxon>
        <taxon>Holothuriidae</taxon>
        <taxon>Holothuria</taxon>
    </lineage>
</organism>
<gene>
    <name evidence="1" type="ORF">HOLleu_13827</name>
</gene>
<comment type="caution">
    <text evidence="1">The sequence shown here is derived from an EMBL/GenBank/DDBJ whole genome shotgun (WGS) entry which is preliminary data.</text>
</comment>
<reference evidence="1" key="1">
    <citation type="submission" date="2021-10" db="EMBL/GenBank/DDBJ databases">
        <title>Tropical sea cucumber genome reveals ecological adaptation and Cuvierian tubules defense mechanism.</title>
        <authorList>
            <person name="Chen T."/>
        </authorList>
    </citation>
    <scope>NUCLEOTIDE SEQUENCE</scope>
    <source>
        <strain evidence="1">Nanhai2018</strain>
        <tissue evidence="1">Muscle</tissue>
    </source>
</reference>
<accession>A0A9Q1C6Q5</accession>